<dbReference type="EC" id="1.14.-.-" evidence="1"/>
<dbReference type="GO" id="GO:0016705">
    <property type="term" value="F:oxidoreductase activity, acting on paired donors, with incorporation or reduction of molecular oxygen"/>
    <property type="evidence" value="ECO:0007669"/>
    <property type="project" value="UniProtKB-UniRule"/>
</dbReference>
<dbReference type="InterPro" id="IPR040503">
    <property type="entry name" value="TRHO_N"/>
</dbReference>
<organism evidence="3 4">
    <name type="scientific">Rubritalea profundi</name>
    <dbReference type="NCBI Taxonomy" id="1658618"/>
    <lineage>
        <taxon>Bacteria</taxon>
        <taxon>Pseudomonadati</taxon>
        <taxon>Verrucomicrobiota</taxon>
        <taxon>Verrucomicrobiia</taxon>
        <taxon>Verrucomicrobiales</taxon>
        <taxon>Rubritaleaceae</taxon>
        <taxon>Rubritalea</taxon>
    </lineage>
</organism>
<dbReference type="SUPFAM" id="SSF52821">
    <property type="entry name" value="Rhodanese/Cell cycle control phosphatase"/>
    <property type="match status" value="1"/>
</dbReference>
<dbReference type="EMBL" id="MQWA01000001">
    <property type="protein sequence ID" value="PQJ27505.1"/>
    <property type="molecule type" value="Genomic_DNA"/>
</dbReference>
<keyword evidence="1" id="KW-0560">Oxidoreductase</keyword>
<feature type="domain" description="Rhodanese" evidence="2">
    <location>
        <begin position="127"/>
        <end position="221"/>
    </location>
</feature>
<evidence type="ECO:0000313" key="3">
    <source>
        <dbReference type="EMBL" id="PQJ27505.1"/>
    </source>
</evidence>
<dbReference type="AlphaFoldDB" id="A0A2S7TXL8"/>
<dbReference type="InterPro" id="IPR020936">
    <property type="entry name" value="TrhO"/>
</dbReference>
<dbReference type="Pfam" id="PF00581">
    <property type="entry name" value="Rhodanese"/>
    <property type="match status" value="1"/>
</dbReference>
<proteinExistence type="inferred from homology"/>
<dbReference type="PROSITE" id="PS50206">
    <property type="entry name" value="RHODANESE_3"/>
    <property type="match status" value="1"/>
</dbReference>
<name>A0A2S7TXL8_9BACT</name>
<dbReference type="RefSeq" id="WP_105041992.1">
    <property type="nucleotide sequence ID" value="NZ_MQWA01000001.1"/>
</dbReference>
<dbReference type="InterPro" id="IPR001763">
    <property type="entry name" value="Rhodanese-like_dom"/>
</dbReference>
<dbReference type="Proteomes" id="UP000239907">
    <property type="component" value="Unassembled WGS sequence"/>
</dbReference>
<reference evidence="3 4" key="1">
    <citation type="submission" date="2016-12" db="EMBL/GenBank/DDBJ databases">
        <title>Study of bacterial adaptation to deep sea.</title>
        <authorList>
            <person name="Song J."/>
            <person name="Yoshizawa S."/>
            <person name="Kogure K."/>
        </authorList>
    </citation>
    <scope>NUCLEOTIDE SEQUENCE [LARGE SCALE GENOMIC DNA]</scope>
    <source>
        <strain evidence="3 4">SAORIC-165</strain>
    </source>
</reference>
<dbReference type="Gene3D" id="3.40.250.10">
    <property type="entry name" value="Rhodanese-like domain"/>
    <property type="match status" value="1"/>
</dbReference>
<comment type="caution">
    <text evidence="3">The sequence shown here is derived from an EMBL/GenBank/DDBJ whole genome shotgun (WGS) entry which is preliminary data.</text>
</comment>
<sequence length="302" mass="34461">MQDAPYQVLLYYLYVEIENPETYRDSHRKLCEELELRGRIIVGKEGINGTLSGTTENCQKYKKAMENDDLTSAIEFKIDAEQDHVFPKLSIKAREEIVTLALGDDDFSPNDCTGNYMEPKEWCEAIKDPNAVIIDARNDYEWDLGRFKNSIRPPVPAFRDLPEWIRHNREKFEGKKILTYCTGGIRCEKFSGFLVKEGFENVSQLHGGIVKYGKDPEVKGEDFDGQCYVFDERIGVPVNHVNPEVVSHCVSCGGPSERYVNCRNKECNAQHFCCEACEAESKRCCSDACRAVYTVKYEGVVK</sequence>
<evidence type="ECO:0000256" key="1">
    <source>
        <dbReference type="HAMAP-Rule" id="MF_00469"/>
    </source>
</evidence>
<dbReference type="Pfam" id="PF17773">
    <property type="entry name" value="UPF0176_N"/>
    <property type="match status" value="1"/>
</dbReference>
<dbReference type="PANTHER" id="PTHR43268:SF3">
    <property type="entry name" value="RHODANESE-LIKE DOMAIN-CONTAINING PROTEIN 7-RELATED"/>
    <property type="match status" value="1"/>
</dbReference>
<gene>
    <name evidence="1" type="primary">trhO</name>
    <name evidence="3" type="ORF">BSZ32_02670</name>
</gene>
<dbReference type="CDD" id="cd01518">
    <property type="entry name" value="RHOD_YceA"/>
    <property type="match status" value="1"/>
</dbReference>
<dbReference type="GO" id="GO:0006400">
    <property type="term" value="P:tRNA modification"/>
    <property type="evidence" value="ECO:0007669"/>
    <property type="project" value="UniProtKB-UniRule"/>
</dbReference>
<dbReference type="PANTHER" id="PTHR43268">
    <property type="entry name" value="THIOSULFATE SULFURTRANSFERASE/RHODANESE-LIKE DOMAIN-CONTAINING PROTEIN 2"/>
    <property type="match status" value="1"/>
</dbReference>
<keyword evidence="4" id="KW-1185">Reference proteome</keyword>
<evidence type="ECO:0000313" key="4">
    <source>
        <dbReference type="Proteomes" id="UP000239907"/>
    </source>
</evidence>
<comment type="function">
    <text evidence="1">Catalyzes oxygen-dependent 5-hydroxyuridine (ho5U) modification at position 34 in tRNAs.</text>
</comment>
<keyword evidence="1" id="KW-0819">tRNA processing</keyword>
<dbReference type="InterPro" id="IPR036873">
    <property type="entry name" value="Rhodanese-like_dom_sf"/>
</dbReference>
<dbReference type="OrthoDB" id="9778326at2"/>
<protein>
    <recommendedName>
        <fullName evidence="1">tRNA uridine(34) hydroxylase</fullName>
        <ecNumber evidence="1">1.14.-.-</ecNumber>
    </recommendedName>
    <alternativeName>
        <fullName evidence="1">tRNA hydroxylation protein O</fullName>
    </alternativeName>
</protein>
<dbReference type="InterPro" id="IPR022111">
    <property type="entry name" value="Rhodanese_C"/>
</dbReference>
<dbReference type="Gene3D" id="3.30.70.100">
    <property type="match status" value="1"/>
</dbReference>
<comment type="similarity">
    <text evidence="1">Belongs to the TrhO family.</text>
</comment>
<evidence type="ECO:0000259" key="2">
    <source>
        <dbReference type="PROSITE" id="PS50206"/>
    </source>
</evidence>
<dbReference type="SMART" id="SM00450">
    <property type="entry name" value="RHOD"/>
    <property type="match status" value="1"/>
</dbReference>
<dbReference type="HAMAP" id="MF_00469">
    <property type="entry name" value="TrhO"/>
    <property type="match status" value="1"/>
</dbReference>
<dbReference type="NCBIfam" id="NF001135">
    <property type="entry name" value="PRK00142.1-3"/>
    <property type="match status" value="1"/>
</dbReference>
<dbReference type="Pfam" id="PF12368">
    <property type="entry name" value="Rhodanese_C"/>
    <property type="match status" value="1"/>
</dbReference>
<accession>A0A2S7TXL8</accession>
<comment type="catalytic activity">
    <reaction evidence="1">
        <text>uridine(34) in tRNA + AH2 + O2 = 5-hydroxyuridine(34) in tRNA + A + H2O</text>
        <dbReference type="Rhea" id="RHEA:64224"/>
        <dbReference type="Rhea" id="RHEA-COMP:11727"/>
        <dbReference type="Rhea" id="RHEA-COMP:13381"/>
        <dbReference type="ChEBI" id="CHEBI:13193"/>
        <dbReference type="ChEBI" id="CHEBI:15377"/>
        <dbReference type="ChEBI" id="CHEBI:15379"/>
        <dbReference type="ChEBI" id="CHEBI:17499"/>
        <dbReference type="ChEBI" id="CHEBI:65315"/>
        <dbReference type="ChEBI" id="CHEBI:136877"/>
    </reaction>
</comment>